<keyword evidence="8" id="KW-1185">Reference proteome</keyword>
<dbReference type="SUPFAM" id="SSF52540">
    <property type="entry name" value="P-loop containing nucleoside triphosphate hydrolases"/>
    <property type="match status" value="1"/>
</dbReference>
<dbReference type="SMART" id="SM00382">
    <property type="entry name" value="AAA"/>
    <property type="match status" value="1"/>
</dbReference>
<dbReference type="EMBL" id="CP099418">
    <property type="protein sequence ID" value="USW46690.1"/>
    <property type="molecule type" value="Genomic_DNA"/>
</dbReference>
<dbReference type="Pfam" id="PF00004">
    <property type="entry name" value="AAA"/>
    <property type="match status" value="1"/>
</dbReference>
<accession>A0A9Q9AHW4</accession>
<evidence type="ECO:0000313" key="8">
    <source>
        <dbReference type="Proteomes" id="UP001056384"/>
    </source>
</evidence>
<proteinExistence type="predicted"/>
<evidence type="ECO:0000313" key="7">
    <source>
        <dbReference type="EMBL" id="USW46690.1"/>
    </source>
</evidence>
<keyword evidence="4" id="KW-0067">ATP-binding</keyword>
<protein>
    <submittedName>
        <fullName evidence="7">AAA+ ATPase domain, ATPase, AAA-type, core, AAA ATPase, AAA+ lid domain-containing protein</fullName>
    </submittedName>
</protein>
<dbReference type="AlphaFoldDB" id="A0A9Q9AHW4"/>
<dbReference type="GO" id="GO:0005524">
    <property type="term" value="F:ATP binding"/>
    <property type="evidence" value="ECO:0007669"/>
    <property type="project" value="UniProtKB-KW"/>
</dbReference>
<feature type="region of interest" description="Disordered" evidence="5">
    <location>
        <begin position="1"/>
        <end position="123"/>
    </location>
</feature>
<feature type="compositionally biased region" description="Acidic residues" evidence="5">
    <location>
        <begin position="364"/>
        <end position="383"/>
    </location>
</feature>
<dbReference type="Proteomes" id="UP001056384">
    <property type="component" value="Chromosome 1"/>
</dbReference>
<name>A0A9Q9AHW4_9PEZI</name>
<feature type="compositionally biased region" description="Basic residues" evidence="5">
    <location>
        <begin position="102"/>
        <end position="114"/>
    </location>
</feature>
<dbReference type="InterPro" id="IPR003959">
    <property type="entry name" value="ATPase_AAA_core"/>
</dbReference>
<dbReference type="CDD" id="cd19481">
    <property type="entry name" value="RecA-like_protease"/>
    <property type="match status" value="1"/>
</dbReference>
<feature type="region of interest" description="Disordered" evidence="5">
    <location>
        <begin position="355"/>
        <end position="395"/>
    </location>
</feature>
<dbReference type="PANTHER" id="PTHR45644:SF56">
    <property type="entry name" value="AAA ATPASE, PUTATIVE (AFU_ORTHOLOGUE AFUA_2G12920)-RELATED"/>
    <property type="match status" value="1"/>
</dbReference>
<feature type="compositionally biased region" description="Basic and acidic residues" evidence="5">
    <location>
        <begin position="1109"/>
        <end position="1120"/>
    </location>
</feature>
<dbReference type="GO" id="GO:0016887">
    <property type="term" value="F:ATP hydrolysis activity"/>
    <property type="evidence" value="ECO:0007669"/>
    <property type="project" value="InterPro"/>
</dbReference>
<keyword evidence="2" id="KW-0547">Nucleotide-binding</keyword>
<dbReference type="InterPro" id="IPR003593">
    <property type="entry name" value="AAA+_ATPase"/>
</dbReference>
<dbReference type="InterPro" id="IPR051701">
    <property type="entry name" value="Mito_OM_Translocase_MSP1"/>
</dbReference>
<keyword evidence="3" id="KW-0472">Membrane</keyword>
<evidence type="ECO:0000256" key="3">
    <source>
        <dbReference type="ARBA" id="ARBA00022787"/>
    </source>
</evidence>
<dbReference type="Pfam" id="PF17862">
    <property type="entry name" value="AAA_lid_3"/>
    <property type="match status" value="1"/>
</dbReference>
<evidence type="ECO:0000256" key="1">
    <source>
        <dbReference type="ARBA" id="ARBA00004572"/>
    </source>
</evidence>
<dbReference type="Gene3D" id="1.10.8.60">
    <property type="match status" value="1"/>
</dbReference>
<dbReference type="InterPro" id="IPR027417">
    <property type="entry name" value="P-loop_NTPase"/>
</dbReference>
<feature type="region of interest" description="Disordered" evidence="5">
    <location>
        <begin position="218"/>
        <end position="241"/>
    </location>
</feature>
<evidence type="ECO:0000259" key="6">
    <source>
        <dbReference type="SMART" id="SM00382"/>
    </source>
</evidence>
<organism evidence="7 8">
    <name type="scientific">Septoria linicola</name>
    <dbReference type="NCBI Taxonomy" id="215465"/>
    <lineage>
        <taxon>Eukaryota</taxon>
        <taxon>Fungi</taxon>
        <taxon>Dikarya</taxon>
        <taxon>Ascomycota</taxon>
        <taxon>Pezizomycotina</taxon>
        <taxon>Dothideomycetes</taxon>
        <taxon>Dothideomycetidae</taxon>
        <taxon>Mycosphaerellales</taxon>
        <taxon>Mycosphaerellaceae</taxon>
        <taxon>Septoria</taxon>
    </lineage>
</organism>
<evidence type="ECO:0000256" key="4">
    <source>
        <dbReference type="ARBA" id="ARBA00022840"/>
    </source>
</evidence>
<feature type="region of interest" description="Disordered" evidence="5">
    <location>
        <begin position="1109"/>
        <end position="1140"/>
    </location>
</feature>
<feature type="compositionally biased region" description="Low complexity" evidence="5">
    <location>
        <begin position="1"/>
        <end position="40"/>
    </location>
</feature>
<feature type="compositionally biased region" description="Low complexity" evidence="5">
    <location>
        <begin position="1121"/>
        <end position="1140"/>
    </location>
</feature>
<evidence type="ECO:0000256" key="2">
    <source>
        <dbReference type="ARBA" id="ARBA00022741"/>
    </source>
</evidence>
<dbReference type="PANTHER" id="PTHR45644">
    <property type="entry name" value="AAA ATPASE, PUTATIVE (AFU_ORTHOLOGUE AFUA_2G12920)-RELATED-RELATED"/>
    <property type="match status" value="1"/>
</dbReference>
<keyword evidence="3" id="KW-1000">Mitochondrion outer membrane</keyword>
<dbReference type="Pfam" id="PF24581">
    <property type="entry name" value="DUF7608"/>
    <property type="match status" value="1"/>
</dbReference>
<feature type="compositionally biased region" description="Basic and acidic residues" evidence="5">
    <location>
        <begin position="47"/>
        <end position="101"/>
    </location>
</feature>
<sequence>MRCIARQSVRLASSSRVRAASQSRSRLPQHQQQSSSHLRSFGCSARGRLDNRGPHPPSDHHDDSLDSRPEEQRAREQQDADSITKEDGEAADRKVVGDGTRKPKLAGKTFRQRRKEAQAISVPKPPPIPDWFLQHNVKLFVDTVKPNKKAENAQVLRCVDKETGHTLFTLPYYEAWPVPGLKPESTIATDATQAKGKAQNAPKKSLHQNYFGHKFGAHEQSATSATKKGKNSIDIPPSDEPYKEVNPHALLRWATLQAETGVRAAFSVARNAPHASSQAASRLDLSLFCKDPDSHAQMDEYVEDLAMLSGANVIRLDANDLAELSSDYVGQGSDSPGSFSNLAYDVFGGYTSQTVSQAQRAEHEEDEAFDEDEIDEEEEDDEAQTPRGMGHMQPFNLDNLRKTLMNGRFEIGRAMSKIGASDIIVDMGPQFSKSASPFRPMGSRDEQDFDEARLTNLLEQVVDATKHDQAGSLQRRYNLHKSQISSTKDMTKTDASQQALWRMWRSSAGCWRPDVAGLLASQINGAAQVDGKDTPSLSIEPCNSEPAEEATINNSERTIIHVRDLRDVGTSRVGERIIRRLVSVVQKRRRAGQQIVIVGTSCTDPSGFVPLPQALEEFRTVSIPAVFHMSTQDQASFKPTEPANDNAAVPPYSRILEINLRHIQRMLRSLRPGESVDLFTESAQRQLRFGDDILGKKVMSFDMIQRIVLTAIGLSEVHAVSETINASHIGLATMITRQAAQTERDWSDHIRQKQLGAALHDTKGSNGTSESVRKEPSKLEKIRKSLNTYEQKLAPGVVDAENIKAGFAQVHAPAETIEALKTLTSLSLLRPDAFKYGVLAADRLPGLMLYGPPGTGKTLLAKAVAKESGATVLEISGAQIYEKYVGEGEKMVRAVFSLAKKLSPCIVFIDEADAIFGSRSTAGNRNTHREIINQFLREWDGMDGHDCFIMVASNRPFDLDDAVLRRLPRRLLVDLPVAKDRESILKIHLTDEALDNTVDLSKLATDTPLYSGSDLKNLCVSAALACVREENELAESAKQKADSSFKLPEKRTLSSRHFDKAVKEISASISEDMGSLTAIRKFDEQYGDRRNRRKKTAYGFGVGKDTDVVDEDAARVRKSDPSPSTSSGSSGGSASPGAPP</sequence>
<evidence type="ECO:0000256" key="5">
    <source>
        <dbReference type="SAM" id="MobiDB-lite"/>
    </source>
</evidence>
<feature type="domain" description="AAA+ ATPase" evidence="6">
    <location>
        <begin position="843"/>
        <end position="977"/>
    </location>
</feature>
<keyword evidence="3" id="KW-0496">Mitochondrion</keyword>
<comment type="subcellular location">
    <subcellularLocation>
        <location evidence="1">Mitochondrion outer membrane</location>
        <topology evidence="1">Single-pass membrane protein</topology>
    </subcellularLocation>
</comment>
<dbReference type="InterPro" id="IPR041569">
    <property type="entry name" value="AAA_lid_3"/>
</dbReference>
<dbReference type="OrthoDB" id="39734at2759"/>
<dbReference type="Gene3D" id="3.40.50.300">
    <property type="entry name" value="P-loop containing nucleotide triphosphate hydrolases"/>
    <property type="match status" value="1"/>
</dbReference>
<dbReference type="InterPro" id="IPR056027">
    <property type="entry name" value="DUF7608"/>
</dbReference>
<reference evidence="7" key="1">
    <citation type="submission" date="2022-06" db="EMBL/GenBank/DDBJ databases">
        <title>Complete genome sequences of two strains of the flax pathogen Septoria linicola.</title>
        <authorList>
            <person name="Lapalu N."/>
            <person name="Simon A."/>
            <person name="Demenou B."/>
            <person name="Paumier D."/>
            <person name="Guillot M.-P."/>
            <person name="Gout L."/>
            <person name="Valade R."/>
        </authorList>
    </citation>
    <scope>NUCLEOTIDE SEQUENCE</scope>
    <source>
        <strain evidence="7">SE15195</strain>
    </source>
</reference>
<dbReference type="GO" id="GO:0005741">
    <property type="term" value="C:mitochondrial outer membrane"/>
    <property type="evidence" value="ECO:0007669"/>
    <property type="project" value="UniProtKB-SubCell"/>
</dbReference>
<gene>
    <name evidence="7" type="ORF">Slin15195_G000090</name>
</gene>